<keyword evidence="4" id="KW-1185">Reference proteome</keyword>
<dbReference type="OrthoDB" id="188406at2157"/>
<organism evidence="3 4">
    <name type="scientific">Natrinema saccharevitans</name>
    <dbReference type="NCBI Taxonomy" id="301967"/>
    <lineage>
        <taxon>Archaea</taxon>
        <taxon>Methanobacteriati</taxon>
        <taxon>Methanobacteriota</taxon>
        <taxon>Stenosarchaea group</taxon>
        <taxon>Halobacteria</taxon>
        <taxon>Halobacteriales</taxon>
        <taxon>Natrialbaceae</taxon>
        <taxon>Natrinema</taxon>
    </lineage>
</organism>
<dbReference type="InterPro" id="IPR013373">
    <property type="entry name" value="Flagellin/pilin_N_arc"/>
</dbReference>
<dbReference type="STRING" id="301967.A6E15_10670"/>
<feature type="domain" description="Archaeal Type IV pilin N-terminal" evidence="2">
    <location>
        <begin position="17"/>
        <end position="75"/>
    </location>
</feature>
<protein>
    <submittedName>
        <fullName evidence="3">Type IV pilin</fullName>
    </submittedName>
</protein>
<evidence type="ECO:0000313" key="3">
    <source>
        <dbReference type="EMBL" id="OLZ41422.1"/>
    </source>
</evidence>
<keyword evidence="1" id="KW-0472">Membrane</keyword>
<comment type="caution">
    <text evidence="3">The sequence shown here is derived from an EMBL/GenBank/DDBJ whole genome shotgun (WGS) entry which is preliminary data.</text>
</comment>
<dbReference type="RefSeq" id="WP_076146157.1">
    <property type="nucleotide sequence ID" value="NZ_LWLN01000001.1"/>
</dbReference>
<accession>A0A1S8AXP0</accession>
<keyword evidence="1" id="KW-0812">Transmembrane</keyword>
<dbReference type="InterPro" id="IPR012859">
    <property type="entry name" value="Pilin_N_archaeal"/>
</dbReference>
<name>A0A1S8AXP0_9EURY</name>
<sequence length="141" mass="14398">MDGKSIRNKLIGTDDERAVSPVIGVILMVAITVILAAVIAAFVLDLGQGQNANAQAGISFDENSSNESVTITINSVSRADDLQVECSGKVQGGTDGSGFQGAGDSATVSYSSGEDCNGEPIQVIGEVDGSTNVVTDYSDHT</sequence>
<dbReference type="PANTHER" id="PTHR38138">
    <property type="entry name" value="VNG6441H"/>
    <property type="match status" value="1"/>
</dbReference>
<proteinExistence type="predicted"/>
<dbReference type="PANTHER" id="PTHR38138:SF1">
    <property type="entry name" value="ARCHAEAL TYPE IV PILIN N-TERMINAL DOMAIN-CONTAINING PROTEIN"/>
    <property type="match status" value="1"/>
</dbReference>
<keyword evidence="1" id="KW-1133">Transmembrane helix</keyword>
<dbReference type="Proteomes" id="UP000189370">
    <property type="component" value="Unassembled WGS sequence"/>
</dbReference>
<evidence type="ECO:0000256" key="1">
    <source>
        <dbReference type="SAM" id="Phobius"/>
    </source>
</evidence>
<evidence type="ECO:0000259" key="2">
    <source>
        <dbReference type="Pfam" id="PF07790"/>
    </source>
</evidence>
<evidence type="ECO:0000313" key="4">
    <source>
        <dbReference type="Proteomes" id="UP000189370"/>
    </source>
</evidence>
<reference evidence="4" key="1">
    <citation type="submission" date="2016-04" db="EMBL/GenBank/DDBJ databases">
        <authorList>
            <person name="Chen S.-C."/>
            <person name="Lai M.-C."/>
        </authorList>
    </citation>
    <scope>NUCLEOTIDE SEQUENCE [LARGE SCALE GENOMIC DNA]</scope>
    <source>
        <strain evidence="4">AB14</strain>
    </source>
</reference>
<dbReference type="Pfam" id="PF07790">
    <property type="entry name" value="Pilin_N"/>
    <property type="match status" value="1"/>
</dbReference>
<feature type="transmembrane region" description="Helical" evidence="1">
    <location>
        <begin position="21"/>
        <end position="44"/>
    </location>
</feature>
<dbReference type="EMBL" id="LWLN01000001">
    <property type="protein sequence ID" value="OLZ41422.1"/>
    <property type="molecule type" value="Genomic_DNA"/>
</dbReference>
<gene>
    <name evidence="3" type="ORF">A6E15_10670</name>
</gene>
<dbReference type="NCBIfam" id="TIGR02537">
    <property type="entry name" value="arch_flag_Nterm"/>
    <property type="match status" value="1"/>
</dbReference>
<dbReference type="AlphaFoldDB" id="A0A1S8AXP0"/>